<organism evidence="5 6">
    <name type="scientific">Kineothrix alysoides</name>
    <dbReference type="NCBI Taxonomy" id="1469948"/>
    <lineage>
        <taxon>Bacteria</taxon>
        <taxon>Bacillati</taxon>
        <taxon>Bacillota</taxon>
        <taxon>Clostridia</taxon>
        <taxon>Lachnospirales</taxon>
        <taxon>Lachnospiraceae</taxon>
        <taxon>Kineothrix</taxon>
    </lineage>
</organism>
<protein>
    <submittedName>
        <fullName evidence="5">Methyl-accepting chemotaxis protein</fullName>
    </submittedName>
</protein>
<feature type="transmembrane region" description="Helical" evidence="3">
    <location>
        <begin position="12"/>
        <end position="30"/>
    </location>
</feature>
<accession>A0A4R1R4I3</accession>
<dbReference type="AlphaFoldDB" id="A0A4R1R4I3"/>
<gene>
    <name evidence="5" type="ORF">EDD76_1024</name>
</gene>
<dbReference type="Pfam" id="PF00015">
    <property type="entry name" value="MCPsignal"/>
    <property type="match status" value="1"/>
</dbReference>
<evidence type="ECO:0000256" key="2">
    <source>
        <dbReference type="PROSITE-ProRule" id="PRU00284"/>
    </source>
</evidence>
<dbReference type="OrthoDB" id="9807021at2"/>
<keyword evidence="3" id="KW-1133">Transmembrane helix</keyword>
<dbReference type="PANTHER" id="PTHR32089:SF112">
    <property type="entry name" value="LYSOZYME-LIKE PROTEIN-RELATED"/>
    <property type="match status" value="1"/>
</dbReference>
<dbReference type="Gene3D" id="1.10.287.950">
    <property type="entry name" value="Methyl-accepting chemotaxis protein"/>
    <property type="match status" value="1"/>
</dbReference>
<dbReference type="SMART" id="SM00283">
    <property type="entry name" value="MA"/>
    <property type="match status" value="1"/>
</dbReference>
<dbReference type="SUPFAM" id="SSF58104">
    <property type="entry name" value="Methyl-accepting chemotaxis protein (MCP) signaling domain"/>
    <property type="match status" value="1"/>
</dbReference>
<evidence type="ECO:0000256" key="3">
    <source>
        <dbReference type="SAM" id="Phobius"/>
    </source>
</evidence>
<dbReference type="GO" id="GO:0007165">
    <property type="term" value="P:signal transduction"/>
    <property type="evidence" value="ECO:0007669"/>
    <property type="project" value="UniProtKB-KW"/>
</dbReference>
<reference evidence="5 6" key="1">
    <citation type="submission" date="2019-03" db="EMBL/GenBank/DDBJ databases">
        <title>Genomic Encyclopedia of Type Strains, Phase IV (KMG-IV): sequencing the most valuable type-strain genomes for metagenomic binning, comparative biology and taxonomic classification.</title>
        <authorList>
            <person name="Goeker M."/>
        </authorList>
    </citation>
    <scope>NUCLEOTIDE SEQUENCE [LARGE SCALE GENOMIC DNA]</scope>
    <source>
        <strain evidence="5 6">DSM 100556</strain>
    </source>
</reference>
<dbReference type="STRING" id="1469948.GCA_000732725_00043"/>
<keyword evidence="3" id="KW-0812">Transmembrane</keyword>
<evidence type="ECO:0000259" key="4">
    <source>
        <dbReference type="PROSITE" id="PS50111"/>
    </source>
</evidence>
<dbReference type="RefSeq" id="WP_031388830.1">
    <property type="nucleotide sequence ID" value="NZ_JPNB01000001.1"/>
</dbReference>
<dbReference type="Proteomes" id="UP000295718">
    <property type="component" value="Unassembled WGS sequence"/>
</dbReference>
<name>A0A4R1R4I3_9FIRM</name>
<evidence type="ECO:0000256" key="1">
    <source>
        <dbReference type="ARBA" id="ARBA00023224"/>
    </source>
</evidence>
<feature type="transmembrane region" description="Helical" evidence="3">
    <location>
        <begin position="42"/>
        <end position="62"/>
    </location>
</feature>
<keyword evidence="6" id="KW-1185">Reference proteome</keyword>
<evidence type="ECO:0000313" key="6">
    <source>
        <dbReference type="Proteomes" id="UP000295718"/>
    </source>
</evidence>
<dbReference type="InterPro" id="IPR004089">
    <property type="entry name" value="MCPsignal_dom"/>
</dbReference>
<dbReference type="EMBL" id="SLUO01000002">
    <property type="protein sequence ID" value="TCL60310.1"/>
    <property type="molecule type" value="Genomic_DNA"/>
</dbReference>
<keyword evidence="1 2" id="KW-0807">Transducer</keyword>
<dbReference type="PANTHER" id="PTHR32089">
    <property type="entry name" value="METHYL-ACCEPTING CHEMOTAXIS PROTEIN MCPB"/>
    <property type="match status" value="1"/>
</dbReference>
<evidence type="ECO:0000313" key="5">
    <source>
        <dbReference type="EMBL" id="TCL60310.1"/>
    </source>
</evidence>
<dbReference type="PROSITE" id="PS50111">
    <property type="entry name" value="CHEMOTAXIS_TRANSDUC_2"/>
    <property type="match status" value="1"/>
</dbReference>
<sequence length="486" mass="52307">MTRDQYLRIDKKVFVIIACTLIFSAISMLSNVIGADPRLKDYIGLFTPIVLLIVSIVGFIICKGRRICGSVLTGSGALAFVVLMSVSSFSTTYIYAFPMIIGAMMYLNVRFAAAGTVAIIIGNVIWTIEDAAAGSLVWEDSVTRWGISLLICATAYVSLKLIQQFNEEKLDSINSVVDDQAKATDKMVQTADNIGKDFERANDLLKLLQESVNSNSSAMQNIAESTESTAQSIQEQAAMCSNIQESADAAGKETSKIAEVSLTTSENVAEGVNLVNSLKEQAKGVEEASRQTVSATARLTTSVDEVKHIVGDIMNISSQTNLLALNASIEAARAGEAGKGFAVVADEIRQLSDQTKGATERITGIISELIEDAKSASESLDHSVGFINEQTKMIEVTKEKFETINDEVIELAGSINNLEQTMEDIMQATGVISDNISQLSATGEEVAASSEEGVKSAEESVGQMVECRRMLESIHELAQELKTYAK</sequence>
<comment type="caution">
    <text evidence="5">The sequence shown here is derived from an EMBL/GenBank/DDBJ whole genome shotgun (WGS) entry which is preliminary data.</text>
</comment>
<proteinExistence type="predicted"/>
<feature type="transmembrane region" description="Helical" evidence="3">
    <location>
        <begin position="67"/>
        <end position="86"/>
    </location>
</feature>
<feature type="domain" description="Methyl-accepting transducer" evidence="4">
    <location>
        <begin position="204"/>
        <end position="440"/>
    </location>
</feature>
<keyword evidence="3" id="KW-0472">Membrane</keyword>
<dbReference type="GO" id="GO:0016020">
    <property type="term" value="C:membrane"/>
    <property type="evidence" value="ECO:0007669"/>
    <property type="project" value="InterPro"/>
</dbReference>